<gene>
    <name evidence="2" type="ORF">XAT740_LOCUS4611</name>
</gene>
<protein>
    <submittedName>
        <fullName evidence="2">Uncharacterized protein</fullName>
    </submittedName>
</protein>
<accession>A0A813UY69</accession>
<dbReference type="EMBL" id="CAJNOR010000191">
    <property type="protein sequence ID" value="CAF0834018.1"/>
    <property type="molecule type" value="Genomic_DNA"/>
</dbReference>
<organism evidence="2 3">
    <name type="scientific">Adineta ricciae</name>
    <name type="common">Rotifer</name>
    <dbReference type="NCBI Taxonomy" id="249248"/>
    <lineage>
        <taxon>Eukaryota</taxon>
        <taxon>Metazoa</taxon>
        <taxon>Spiralia</taxon>
        <taxon>Gnathifera</taxon>
        <taxon>Rotifera</taxon>
        <taxon>Eurotatoria</taxon>
        <taxon>Bdelloidea</taxon>
        <taxon>Adinetida</taxon>
        <taxon>Adinetidae</taxon>
        <taxon>Adineta</taxon>
    </lineage>
</organism>
<feature type="region of interest" description="Disordered" evidence="1">
    <location>
        <begin position="292"/>
        <end position="337"/>
    </location>
</feature>
<comment type="caution">
    <text evidence="2">The sequence shown here is derived from an EMBL/GenBank/DDBJ whole genome shotgun (WGS) entry which is preliminary data.</text>
</comment>
<sequence length="493" mass="55937">MDSSRSSLPNVDRANSTLFKRYLDEQHKSVDKSSPYQTISRPINSTIQITHTHRQQQETYTTKLTDANTNLQQIVIKRKYSNSRKPSADSSRQRTSHTSRFMKRFQRQHKTGETTTNVQKRDGRLLFEFPESLTSNRIDHSQICTCRAVSDKRPGHHHDHNCPLKRTQLPRLSLNELFHTPSDQRQVPSPTKLMLPSATTDSLRQISISNRVNPSEPNSSAEPLMITNNAESESFHFANPSISISDEQWPLISDLLQELSTEMTDKPNVDILLEIEESLAQRIYDCIVEQEDNDNENDTQSYSTLTNDSSALSAPAPVNNPNNLPSSPINTITTREPIDNKDKYFQPIREQPSSSFQRLLDQNRHSTPFNPITNQISTDTRSPFAQSLFEPVNLLRTVASSDAEDFNFFRPSFTFENPSTSQTNLVSTQQSAHSHSVSFPNHLLPPRPTPLDTTTLSAFKPIEPANIRPTTSFALKRPQMISSTTVMDWFGQS</sequence>
<feature type="compositionally biased region" description="Low complexity" evidence="1">
    <location>
        <begin position="309"/>
        <end position="330"/>
    </location>
</feature>
<evidence type="ECO:0000313" key="3">
    <source>
        <dbReference type="Proteomes" id="UP000663828"/>
    </source>
</evidence>
<keyword evidence="3" id="KW-1185">Reference proteome</keyword>
<reference evidence="2" key="1">
    <citation type="submission" date="2021-02" db="EMBL/GenBank/DDBJ databases">
        <authorList>
            <person name="Nowell W R."/>
        </authorList>
    </citation>
    <scope>NUCLEOTIDE SEQUENCE</scope>
</reference>
<evidence type="ECO:0000256" key="1">
    <source>
        <dbReference type="SAM" id="MobiDB-lite"/>
    </source>
</evidence>
<name>A0A813UY69_ADIRI</name>
<dbReference type="Proteomes" id="UP000663828">
    <property type="component" value="Unassembled WGS sequence"/>
</dbReference>
<proteinExistence type="predicted"/>
<evidence type="ECO:0000313" key="2">
    <source>
        <dbReference type="EMBL" id="CAF0834018.1"/>
    </source>
</evidence>
<feature type="compositionally biased region" description="Polar residues" evidence="1">
    <location>
        <begin position="298"/>
        <end position="308"/>
    </location>
</feature>
<dbReference type="AlphaFoldDB" id="A0A813UY69"/>
<feature type="region of interest" description="Disordered" evidence="1">
    <location>
        <begin position="77"/>
        <end position="100"/>
    </location>
</feature>